<sequence length="181" mass="19120">MSGRHGLWAACLLALSAAAAAQAPTDGTTAPPAASAPVPAAETPIEVVPASAAAADAQAVAAIVGAFHADLRDNWRQGVLDLLAPDVAIFEQGFTESSRDAYADGHLDGDLAFAQATKYDVVHRESYASGDTAWVITQARTTGSFADQKVDIDNTETMILKRREGHWQIVHIHWSAHPHDS</sequence>
<organism evidence="3 4">
    <name type="scientific">Solimonas terrae</name>
    <dbReference type="NCBI Taxonomy" id="1396819"/>
    <lineage>
        <taxon>Bacteria</taxon>
        <taxon>Pseudomonadati</taxon>
        <taxon>Pseudomonadota</taxon>
        <taxon>Gammaproteobacteria</taxon>
        <taxon>Nevskiales</taxon>
        <taxon>Nevskiaceae</taxon>
        <taxon>Solimonas</taxon>
    </lineage>
</organism>
<proteinExistence type="predicted"/>
<evidence type="ECO:0000313" key="4">
    <source>
        <dbReference type="Proteomes" id="UP000472676"/>
    </source>
</evidence>
<name>A0A6M2BS92_9GAMM</name>
<protein>
    <submittedName>
        <fullName evidence="3">Nuclear transport factor 2 family protein</fullName>
    </submittedName>
</protein>
<reference evidence="3 4" key="1">
    <citation type="journal article" date="2014" name="Int. J. Syst. Evol. Microbiol.">
        <title>Solimonas terrae sp. nov., isolated from soil.</title>
        <authorList>
            <person name="Kim S.J."/>
            <person name="Moon J.Y."/>
            <person name="Weon H.Y."/>
            <person name="Ahn J.H."/>
            <person name="Chen W.M."/>
            <person name="Kwon S.W."/>
        </authorList>
    </citation>
    <scope>NUCLEOTIDE SEQUENCE [LARGE SCALE GENOMIC DNA]</scope>
    <source>
        <strain evidence="3 4">KIS83-12</strain>
    </source>
</reference>
<keyword evidence="1" id="KW-0732">Signal</keyword>
<dbReference type="SUPFAM" id="SSF54427">
    <property type="entry name" value="NTF2-like"/>
    <property type="match status" value="1"/>
</dbReference>
<keyword evidence="4" id="KW-1185">Reference proteome</keyword>
<comment type="caution">
    <text evidence="3">The sequence shown here is derived from an EMBL/GenBank/DDBJ whole genome shotgun (WGS) entry which is preliminary data.</text>
</comment>
<dbReference type="Pfam" id="PF13474">
    <property type="entry name" value="SnoaL_3"/>
    <property type="match status" value="1"/>
</dbReference>
<gene>
    <name evidence="3" type="ORF">G7Y85_11305</name>
</gene>
<accession>A0A6M2BS92</accession>
<feature type="chain" id="PRO_5027012212" evidence="1">
    <location>
        <begin position="24"/>
        <end position="181"/>
    </location>
</feature>
<evidence type="ECO:0000256" key="1">
    <source>
        <dbReference type="SAM" id="SignalP"/>
    </source>
</evidence>
<dbReference type="InterPro" id="IPR037401">
    <property type="entry name" value="SnoaL-like"/>
</dbReference>
<dbReference type="Proteomes" id="UP000472676">
    <property type="component" value="Unassembled WGS sequence"/>
</dbReference>
<evidence type="ECO:0000259" key="2">
    <source>
        <dbReference type="Pfam" id="PF13474"/>
    </source>
</evidence>
<feature type="signal peptide" evidence="1">
    <location>
        <begin position="1"/>
        <end position="23"/>
    </location>
</feature>
<dbReference type="AlphaFoldDB" id="A0A6M2BS92"/>
<dbReference type="EMBL" id="JAAMOW010000005">
    <property type="protein sequence ID" value="NGY05358.1"/>
    <property type="molecule type" value="Genomic_DNA"/>
</dbReference>
<dbReference type="InterPro" id="IPR032710">
    <property type="entry name" value="NTF2-like_dom_sf"/>
</dbReference>
<dbReference type="RefSeq" id="WP_166256682.1">
    <property type="nucleotide sequence ID" value="NZ_JAAMOW010000005.1"/>
</dbReference>
<feature type="domain" description="SnoaL-like" evidence="2">
    <location>
        <begin position="60"/>
        <end position="176"/>
    </location>
</feature>
<evidence type="ECO:0000313" key="3">
    <source>
        <dbReference type="EMBL" id="NGY05358.1"/>
    </source>
</evidence>
<dbReference type="Gene3D" id="3.10.450.50">
    <property type="match status" value="1"/>
</dbReference>